<feature type="compositionally biased region" description="Basic residues" evidence="1">
    <location>
        <begin position="114"/>
        <end position="125"/>
    </location>
</feature>
<dbReference type="InterPro" id="IPR002156">
    <property type="entry name" value="RNaseH_domain"/>
</dbReference>
<sequence length="1092" mass="119669">MAIEDDHGLHGLDHQNSEFMSPQINDEDPLKQVNHEDDPLSSLRPKSTSGRSSSDSDEDGRSKRARSSPESNSEERELLGLTLNKTPSFVNLIETQLSEGKSSSSSSSPCPPRKVGRPPTRKNANKSKTDDFAISSEKLKASNFPARKLQVGDWERISKHEGDLIAKYYYAKRKLVWEILDGPLKNKIEIQWSDIIAIRAITPKGDHPGVLEIELNEPPILYRETNPQPRKHTLWQQSADFTGGQVGIHRRHCVTFPPGILDKHYEKLLGFDSRLNELSKKPYPSILCPYFPSYNPHEVSDFPFDSVYGSPLFPKKLNNPFYFSPALLPNRRLTNKSAMAAIPLRQFSSSFPISGERRSNFANINQRRALWGGQGSNNSLMNVTMGNQTNGMLLDQGSNNSLMNVAMGNQTSGMLLDQGSNNSLMNVAMGNQTSGMLLDQGSNNSLMNVAMGNQTSGMLLDQGSNNSLMNVAMGNQTSGMLLDQGSNNSLMNVAMGNQTSGMLLDQGSNNSLMNVAMGNQTSGMLLDQGSNNSLMNVAMGNQTSGMLLDQGSNNSLMNVAMGNQTSGMLLDQGSNNSLMNVAMGNQTSGMLLDQGSNNSLMNVAMGNQTSGMLLDQGSNNSLMTVALGNQTSGMLGGQGSDNSLMNVALGNQTSGMLLDQGSDNSLMTVVMECRQTIEMLCNQGSSNNLMNVALGNQTSGMLGDQGSNNNLMNAAMENQTIGMLRDQGSNNSLMNVAMGNQTSGMLHSSSTTPQADWVVPTQDDHQQNNSLPNNEFISVLDFMTNHLLNENNQVASSSNENLDSMYPLLEHQGNESLVAASDMHDLYSGYQTVSNYAENVVPDYGMTYAEPLTWMYPEETSEILGLGQTMESLLADPYYQTLDANQGIRKSGNVISKRTELSFYINNIVSNDHKQVWRSKATRMSMHLKPSSMFSLTVNQHASYGKLLDILWVSNTKANHAGITMTLKLAMAAHFAVKWLKARGYKSCVVEMDSLLIVNMMQIRASHNMNLRPIVEDTTRLIVSNEITFSHCYREANMVSDFLAKLAASSGESVLYTDFGQLPAGAKGAYFLDKSQLPNLRIRYDKANFFVR</sequence>
<gene>
    <name evidence="5" type="ORF">T459_34583</name>
</gene>
<dbReference type="Gene3D" id="3.30.420.10">
    <property type="entry name" value="Ribonuclease H-like superfamily/Ribonuclease H"/>
    <property type="match status" value="1"/>
</dbReference>
<reference evidence="5 6" key="1">
    <citation type="journal article" date="2014" name="Nat. Genet.">
        <title>Genome sequence of the hot pepper provides insights into the evolution of pungency in Capsicum species.</title>
        <authorList>
            <person name="Kim S."/>
            <person name="Park M."/>
            <person name="Yeom S.I."/>
            <person name="Kim Y.M."/>
            <person name="Lee J.M."/>
            <person name="Lee H.A."/>
            <person name="Seo E."/>
            <person name="Choi J."/>
            <person name="Cheong K."/>
            <person name="Kim K.T."/>
            <person name="Jung K."/>
            <person name="Lee G.W."/>
            <person name="Oh S.K."/>
            <person name="Bae C."/>
            <person name="Kim S.B."/>
            <person name="Lee H.Y."/>
            <person name="Kim S.Y."/>
            <person name="Kim M.S."/>
            <person name="Kang B.C."/>
            <person name="Jo Y.D."/>
            <person name="Yang H.B."/>
            <person name="Jeong H.J."/>
            <person name="Kang W.H."/>
            <person name="Kwon J.K."/>
            <person name="Shin C."/>
            <person name="Lim J.Y."/>
            <person name="Park J.H."/>
            <person name="Huh J.H."/>
            <person name="Kim J.S."/>
            <person name="Kim B.D."/>
            <person name="Cohen O."/>
            <person name="Paran I."/>
            <person name="Suh M.C."/>
            <person name="Lee S.B."/>
            <person name="Kim Y.K."/>
            <person name="Shin Y."/>
            <person name="Noh S.J."/>
            <person name="Park J."/>
            <person name="Seo Y.S."/>
            <person name="Kwon S.Y."/>
            <person name="Kim H.A."/>
            <person name="Park J.M."/>
            <person name="Kim H.J."/>
            <person name="Choi S.B."/>
            <person name="Bosland P.W."/>
            <person name="Reeves G."/>
            <person name="Jo S.H."/>
            <person name="Lee B.W."/>
            <person name="Cho H.T."/>
            <person name="Choi H.S."/>
            <person name="Lee M.S."/>
            <person name="Yu Y."/>
            <person name="Do Choi Y."/>
            <person name="Park B.S."/>
            <person name="van Deynze A."/>
            <person name="Ashrafi H."/>
            <person name="Hill T."/>
            <person name="Kim W.T."/>
            <person name="Pai H.S."/>
            <person name="Ahn H.K."/>
            <person name="Yeam I."/>
            <person name="Giovannoni J.J."/>
            <person name="Rose J.K."/>
            <person name="Sorensen I."/>
            <person name="Lee S.J."/>
            <person name="Kim R.W."/>
            <person name="Choi I.Y."/>
            <person name="Choi B.S."/>
            <person name="Lim J.S."/>
            <person name="Lee Y.H."/>
            <person name="Choi D."/>
        </authorList>
    </citation>
    <scope>NUCLEOTIDE SEQUENCE [LARGE SCALE GENOMIC DNA]</scope>
    <source>
        <strain evidence="6">cv. CM334</strain>
    </source>
</reference>
<organism evidence="5 6">
    <name type="scientific">Capsicum annuum</name>
    <name type="common">Capsicum pepper</name>
    <dbReference type="NCBI Taxonomy" id="4072"/>
    <lineage>
        <taxon>Eukaryota</taxon>
        <taxon>Viridiplantae</taxon>
        <taxon>Streptophyta</taxon>
        <taxon>Embryophyta</taxon>
        <taxon>Tracheophyta</taxon>
        <taxon>Spermatophyta</taxon>
        <taxon>Magnoliopsida</taxon>
        <taxon>eudicotyledons</taxon>
        <taxon>Gunneridae</taxon>
        <taxon>Pentapetalae</taxon>
        <taxon>asterids</taxon>
        <taxon>lamiids</taxon>
        <taxon>Solanales</taxon>
        <taxon>Solanaceae</taxon>
        <taxon>Solanoideae</taxon>
        <taxon>Capsiceae</taxon>
        <taxon>Capsicum</taxon>
    </lineage>
</organism>
<dbReference type="InterPro" id="IPR057939">
    <property type="entry name" value="TRF2_HOY1_PH"/>
</dbReference>
<feature type="region of interest" description="Disordered" evidence="1">
    <location>
        <begin position="97"/>
        <end position="130"/>
    </location>
</feature>
<feature type="compositionally biased region" description="Low complexity" evidence="1">
    <location>
        <begin position="41"/>
        <end position="53"/>
    </location>
</feature>
<dbReference type="EMBL" id="AYRZ02000137">
    <property type="protein sequence ID" value="PHT61555.1"/>
    <property type="molecule type" value="Genomic_DNA"/>
</dbReference>
<dbReference type="Proteomes" id="UP000222542">
    <property type="component" value="Unassembled WGS sequence"/>
</dbReference>
<dbReference type="PANTHER" id="PTHR33494">
    <property type="entry name" value="OS02G0793800 PROTEIN"/>
    <property type="match status" value="1"/>
</dbReference>
<dbReference type="InterPro" id="IPR012337">
    <property type="entry name" value="RNaseH-like_sf"/>
</dbReference>
<keyword evidence="6" id="KW-1185">Reference proteome</keyword>
<comment type="caution">
    <text evidence="5">The sequence shown here is derived from an EMBL/GenBank/DDBJ whole genome shotgun (WGS) entry which is preliminary data.</text>
</comment>
<feature type="compositionally biased region" description="Basic and acidic residues" evidence="1">
    <location>
        <begin position="1"/>
        <end position="16"/>
    </location>
</feature>
<feature type="region of interest" description="Disordered" evidence="1">
    <location>
        <begin position="1"/>
        <end position="81"/>
    </location>
</feature>
<reference evidence="5 6" key="2">
    <citation type="journal article" date="2017" name="Genome Biol.">
        <title>New reference genome sequences of hot pepper reveal the massive evolution of plant disease-resistance genes by retroduplication.</title>
        <authorList>
            <person name="Kim S."/>
            <person name="Park J."/>
            <person name="Yeom S.I."/>
            <person name="Kim Y.M."/>
            <person name="Seo E."/>
            <person name="Kim K.T."/>
            <person name="Kim M.S."/>
            <person name="Lee J.M."/>
            <person name="Cheong K."/>
            <person name="Shin H.S."/>
            <person name="Kim S.B."/>
            <person name="Han K."/>
            <person name="Lee J."/>
            <person name="Park M."/>
            <person name="Lee H.A."/>
            <person name="Lee H.Y."/>
            <person name="Lee Y."/>
            <person name="Oh S."/>
            <person name="Lee J.H."/>
            <person name="Choi E."/>
            <person name="Choi E."/>
            <person name="Lee S.E."/>
            <person name="Jeon J."/>
            <person name="Kim H."/>
            <person name="Choi G."/>
            <person name="Song H."/>
            <person name="Lee J."/>
            <person name="Lee S.C."/>
            <person name="Kwon J.K."/>
            <person name="Lee H.Y."/>
            <person name="Koo N."/>
            <person name="Hong Y."/>
            <person name="Kim R.W."/>
            <person name="Kang W.H."/>
            <person name="Huh J.H."/>
            <person name="Kang B.C."/>
            <person name="Yang T.J."/>
            <person name="Lee Y.H."/>
            <person name="Bennetzen J.L."/>
            <person name="Choi D."/>
        </authorList>
    </citation>
    <scope>NUCLEOTIDE SEQUENCE [LARGE SCALE GENOMIC DNA]</scope>
    <source>
        <strain evidence="6">cv. CM334</strain>
    </source>
</reference>
<dbReference type="InterPro" id="IPR044730">
    <property type="entry name" value="RNase_H-like_dom_plant"/>
</dbReference>
<dbReference type="AlphaFoldDB" id="A0A2G2XVN7"/>
<evidence type="ECO:0000259" key="2">
    <source>
        <dbReference type="Pfam" id="PF05048"/>
    </source>
</evidence>
<feature type="domain" description="TRF2/HOY1 PH-like" evidence="4">
    <location>
        <begin position="143"/>
        <end position="262"/>
    </location>
</feature>
<evidence type="ECO:0008006" key="7">
    <source>
        <dbReference type="Google" id="ProtNLM"/>
    </source>
</evidence>
<protein>
    <recommendedName>
        <fullName evidence="7">RNase H type-1 domain-containing protein</fullName>
    </recommendedName>
</protein>
<dbReference type="Pfam" id="PF13456">
    <property type="entry name" value="RVT_3"/>
    <property type="match status" value="1"/>
</dbReference>
<evidence type="ECO:0000313" key="6">
    <source>
        <dbReference type="Proteomes" id="UP000222542"/>
    </source>
</evidence>
<feature type="domain" description="RNase H type-1" evidence="3">
    <location>
        <begin position="971"/>
        <end position="1047"/>
    </location>
</feature>
<evidence type="ECO:0000259" key="3">
    <source>
        <dbReference type="Pfam" id="PF13456"/>
    </source>
</evidence>
<evidence type="ECO:0000256" key="1">
    <source>
        <dbReference type="SAM" id="MobiDB-lite"/>
    </source>
</evidence>
<accession>A0A2G2XVN7</accession>
<name>A0A2G2XVN7_CAPAN</name>
<dbReference type="InterPro" id="IPR036397">
    <property type="entry name" value="RNaseH_sf"/>
</dbReference>
<dbReference type="GO" id="GO:0003676">
    <property type="term" value="F:nucleic acid binding"/>
    <property type="evidence" value="ECO:0007669"/>
    <property type="project" value="InterPro"/>
</dbReference>
<dbReference type="Pfam" id="PF05048">
    <property type="entry name" value="NosD"/>
    <property type="match status" value="1"/>
</dbReference>
<dbReference type="Gramene" id="PHT61555">
    <property type="protein sequence ID" value="PHT61555"/>
    <property type="gene ID" value="T459_34583"/>
</dbReference>
<dbReference type="CDD" id="cd06222">
    <property type="entry name" value="RNase_H_like"/>
    <property type="match status" value="1"/>
</dbReference>
<feature type="compositionally biased region" description="Basic and acidic residues" evidence="1">
    <location>
        <begin position="28"/>
        <end position="38"/>
    </location>
</feature>
<dbReference type="SUPFAM" id="SSF51126">
    <property type="entry name" value="Pectin lyase-like"/>
    <property type="match status" value="1"/>
</dbReference>
<dbReference type="GO" id="GO:0004523">
    <property type="term" value="F:RNA-DNA hybrid ribonuclease activity"/>
    <property type="evidence" value="ECO:0007669"/>
    <property type="project" value="InterPro"/>
</dbReference>
<dbReference type="PANTHER" id="PTHR33494:SF5">
    <property type="entry name" value="F10A16.6 PROTEIN"/>
    <property type="match status" value="1"/>
</dbReference>
<dbReference type="SUPFAM" id="SSF53098">
    <property type="entry name" value="Ribonuclease H-like"/>
    <property type="match status" value="1"/>
</dbReference>
<evidence type="ECO:0000313" key="5">
    <source>
        <dbReference type="EMBL" id="PHT61555.1"/>
    </source>
</evidence>
<evidence type="ECO:0000259" key="4">
    <source>
        <dbReference type="Pfam" id="PF24818"/>
    </source>
</evidence>
<proteinExistence type="predicted"/>
<dbReference type="Pfam" id="PF24818">
    <property type="entry name" value="PH_TRF2_HOY1"/>
    <property type="match status" value="1"/>
</dbReference>
<feature type="domain" description="Periplasmic copper-binding protein NosD beta helix" evidence="2">
    <location>
        <begin position="475"/>
        <end position="632"/>
    </location>
</feature>
<dbReference type="InterPro" id="IPR011050">
    <property type="entry name" value="Pectin_lyase_fold/virulence"/>
</dbReference>
<dbReference type="InterPro" id="IPR007742">
    <property type="entry name" value="NosD_dom"/>
</dbReference>